<comment type="caution">
    <text evidence="2">The sequence shown here is derived from an EMBL/GenBank/DDBJ whole genome shotgun (WGS) entry which is preliminary data.</text>
</comment>
<evidence type="ECO:0000313" key="2">
    <source>
        <dbReference type="EMBL" id="MBC3847788.1"/>
    </source>
</evidence>
<gene>
    <name evidence="2" type="ORF">H6H04_15425</name>
</gene>
<sequence length="128" mass="14905">MKTNMEDIDKLIKDTLTEEEAKFYDSLDEQSVFAMIAGLYKGKNLWFTIVMHVVNIVAFGLMIYCLIQTFDAENTNDLMLWIAGFFICFITMSMLKIYAWMQIHRNALTREIKRLELQVSSLSSKIAE</sequence>
<keyword evidence="1" id="KW-1133">Transmembrane helix</keyword>
<name>A0ABR6Y6A9_9FLAO</name>
<dbReference type="Pfam" id="PF20556">
    <property type="entry name" value="DUF6768"/>
    <property type="match status" value="1"/>
</dbReference>
<dbReference type="RefSeq" id="WP_186846890.1">
    <property type="nucleotide sequence ID" value="NZ_JACOME010000006.1"/>
</dbReference>
<keyword evidence="1" id="KW-0812">Transmembrane</keyword>
<dbReference type="Proteomes" id="UP000607435">
    <property type="component" value="Unassembled WGS sequence"/>
</dbReference>
<protein>
    <recommendedName>
        <fullName evidence="4">Holin-X, holin superfamily III</fullName>
    </recommendedName>
</protein>
<evidence type="ECO:0008006" key="4">
    <source>
        <dbReference type="Google" id="ProtNLM"/>
    </source>
</evidence>
<evidence type="ECO:0000256" key="1">
    <source>
        <dbReference type="SAM" id="Phobius"/>
    </source>
</evidence>
<feature type="transmembrane region" description="Helical" evidence="1">
    <location>
        <begin position="45"/>
        <end position="67"/>
    </location>
</feature>
<organism evidence="2 3">
    <name type="scientific">Winogradskyella echinorum</name>
    <dbReference type="NCBI Taxonomy" id="538189"/>
    <lineage>
        <taxon>Bacteria</taxon>
        <taxon>Pseudomonadati</taxon>
        <taxon>Bacteroidota</taxon>
        <taxon>Flavobacteriia</taxon>
        <taxon>Flavobacteriales</taxon>
        <taxon>Flavobacteriaceae</taxon>
        <taxon>Winogradskyella</taxon>
    </lineage>
</organism>
<keyword evidence="3" id="KW-1185">Reference proteome</keyword>
<feature type="transmembrane region" description="Helical" evidence="1">
    <location>
        <begin position="79"/>
        <end position="100"/>
    </location>
</feature>
<proteinExistence type="predicted"/>
<keyword evidence="1" id="KW-0472">Membrane</keyword>
<evidence type="ECO:0000313" key="3">
    <source>
        <dbReference type="Proteomes" id="UP000607435"/>
    </source>
</evidence>
<dbReference type="EMBL" id="JACOME010000006">
    <property type="protein sequence ID" value="MBC3847788.1"/>
    <property type="molecule type" value="Genomic_DNA"/>
</dbReference>
<dbReference type="InterPro" id="IPR046659">
    <property type="entry name" value="DUF6768"/>
</dbReference>
<reference evidence="2 3" key="1">
    <citation type="submission" date="2020-08" db="EMBL/GenBank/DDBJ databases">
        <title>Winogradskyella ouciana sp. nov., isolated from the hadal seawater of the Mariana Trench.</title>
        <authorList>
            <person name="He X."/>
        </authorList>
    </citation>
    <scope>NUCLEOTIDE SEQUENCE [LARGE SCALE GENOMIC DNA]</scope>
    <source>
        <strain evidence="2 3">KCTC 22026</strain>
    </source>
</reference>
<accession>A0ABR6Y6A9</accession>